<feature type="compositionally biased region" description="Polar residues" evidence="5">
    <location>
        <begin position="91"/>
        <end position="104"/>
    </location>
</feature>
<feature type="compositionally biased region" description="Polar residues" evidence="5">
    <location>
        <begin position="836"/>
        <end position="846"/>
    </location>
</feature>
<feature type="compositionally biased region" description="Polar residues" evidence="5">
    <location>
        <begin position="816"/>
        <end position="825"/>
    </location>
</feature>
<sequence>MPDGSGEEQEDQPFRTYRFGQLTQQKNAFDQDAHSPPTPMETRHGYFNLALESTISSTGQEQPRASDPTRRKFTIDSGESTDDNDSDTDQKGMSTMDTTRTADTVSKDEKNDKEENPTHKREEDYPARTVSFRPKLEDIGRAYSAAHSVATTADDEPRSRKEIFIDFLHRRFPTRIVRRVLKCTLAFFITTVFALIEPVAQAVGPSVFLASAGMLFSHPGRTMGAQFDATITSALGICSGMAFAYAGLACTSAYVIHNPTTLQSSSAINAVFLFVGIFLAQLLRTCLPRFFFFSLQAMIVLMFSLTTAAGLNQATLPLNVPLQFGIPLLLGCAVSQVVNLLWPETAVDGLGRALKETFSSSKEMLDMITKQFFLDPGSDMVAGETVDKTAQRMRGGMTKVKTAYHEAKYEISYTYVRPYEFGSIQKSLDRLTKHLNILGGSLKTERILFENAIEVIESEKAKNAPAVHPTCPLDTIDSDSSDHEETPRKSALRWIDSEDEFSLRKAALIAAREQRSPHNSRPSSRAGSRRNSYEDDVAEQNQRSISSLRSFLNMTKLAGGNNSEKKEKEHHHHHHHHHHHPKPPSKTNRQIETGDGELLLTYIEGLRDPLMNLSVECVAALDCVSHSVALQLDVEDDDAKSIRKTWAAYLGHLLKLANKPKPDMTQHARRHEPDQCDCAKKMEEAIRQFDTSEQERMLTLYRNNHSKTGNKALDLNMREELFLVFFFIFTLREAATELKGMAETMDGLRATRRSRRHLYMPQLTQKWWRKWVHTNNHQSIRDKGGYALVSLTPAMPKQDMNAEFENEYRLTRTKTTETASASLTPGGTGPRKTRRMSSVVSQNSGTLPMLKKISSASSGGTIRNRVRPPTTTADGKLGLPEDAITEENSLEEQEAEKRSSSSMHDLEAGKVEPPERKEKAPLSLRLRYKIWLYLHHLSKYEYKVALKMAMAVLVLSFPAFIPSSSAWYESVRGQWSCMTVIAIMNPTSGGTVNASLWRIVGTFIGACVGWAALEANGGQPYLLALFAVLLSLPFFWIHLASTYNKVGVVVLMTYISVAISRYVQQLSEPIAYTVWKRAATVVVGILVAIILNWGVWPFVARHAVRKSVSGIIGELGDYYTYLMGTFLFHQQIAPSSDDLKRAQKMEGKIQKSINACAMLLELTDHEPRLKGPFPKAFYQEMIVSTRNLLDRLLSLRIALEHMPLSVKQDVCQQEYNRYRRDMTASMLLHFYTLQSSLRSKLPLPAYMPSARAARVRLIRHRRRDEKDSEKWVRYGNLCWFAMASCSEEVIEELEHLTNLVRYIVGDSKYADRARLIDTML</sequence>
<dbReference type="InterPro" id="IPR018820">
    <property type="entry name" value="BRE4-related_DUF2421"/>
</dbReference>
<feature type="transmembrane region" description="Helical" evidence="6">
    <location>
        <begin position="1020"/>
        <end position="1040"/>
    </location>
</feature>
<feature type="region of interest" description="Disordered" evidence="5">
    <location>
        <begin position="461"/>
        <end position="491"/>
    </location>
</feature>
<dbReference type="EMBL" id="MCGN01000011">
    <property type="protein sequence ID" value="ORY91331.1"/>
    <property type="molecule type" value="Genomic_DNA"/>
</dbReference>
<dbReference type="InterPro" id="IPR052430">
    <property type="entry name" value="IVT-Associated"/>
</dbReference>
<dbReference type="OMA" id="TDHEPRF"/>
<evidence type="ECO:0000313" key="10">
    <source>
        <dbReference type="EMBL" id="ORY91331.1"/>
    </source>
</evidence>
<feature type="compositionally biased region" description="Polar residues" evidence="5">
    <location>
        <begin position="517"/>
        <end position="530"/>
    </location>
</feature>
<evidence type="ECO:0000256" key="5">
    <source>
        <dbReference type="SAM" id="MobiDB-lite"/>
    </source>
</evidence>
<dbReference type="InterPro" id="IPR049453">
    <property type="entry name" value="Memb_transporter_dom"/>
</dbReference>
<feature type="compositionally biased region" description="Acidic residues" evidence="5">
    <location>
        <begin position="1"/>
        <end position="11"/>
    </location>
</feature>
<feature type="compositionally biased region" description="Acidic residues" evidence="5">
    <location>
        <begin position="883"/>
        <end position="894"/>
    </location>
</feature>
<dbReference type="STRING" id="13706.A0A1X2H2T0"/>
<evidence type="ECO:0000259" key="7">
    <source>
        <dbReference type="Pfam" id="PF10334"/>
    </source>
</evidence>
<accession>A0A1X2H2T0</accession>
<dbReference type="InParanoid" id="A0A1X2H2T0"/>
<feature type="compositionally biased region" description="Basic and acidic residues" evidence="5">
    <location>
        <begin position="105"/>
        <end position="126"/>
    </location>
</feature>
<dbReference type="PANTHER" id="PTHR47804">
    <property type="entry name" value="60S RIBOSOMAL PROTEIN L19"/>
    <property type="match status" value="1"/>
</dbReference>
<keyword evidence="3 6" id="KW-1133">Transmembrane helix</keyword>
<feature type="transmembrane region" description="Helical" evidence="6">
    <location>
        <begin position="262"/>
        <end position="283"/>
    </location>
</feature>
<dbReference type="GO" id="GO:0016020">
    <property type="term" value="C:membrane"/>
    <property type="evidence" value="ECO:0007669"/>
    <property type="project" value="UniProtKB-SubCell"/>
</dbReference>
<name>A0A1X2H2T0_SYNRA</name>
<organism evidence="10 11">
    <name type="scientific">Syncephalastrum racemosum</name>
    <name type="common">Filamentous fungus</name>
    <dbReference type="NCBI Taxonomy" id="13706"/>
    <lineage>
        <taxon>Eukaryota</taxon>
        <taxon>Fungi</taxon>
        <taxon>Fungi incertae sedis</taxon>
        <taxon>Mucoromycota</taxon>
        <taxon>Mucoromycotina</taxon>
        <taxon>Mucoromycetes</taxon>
        <taxon>Mucorales</taxon>
        <taxon>Syncephalastraceae</taxon>
        <taxon>Syncephalastrum</taxon>
    </lineage>
</organism>
<dbReference type="OrthoDB" id="1924968at2759"/>
<feature type="transmembrane region" description="Helical" evidence="6">
    <location>
        <begin position="290"/>
        <end position="310"/>
    </location>
</feature>
<feature type="compositionally biased region" description="Basic and acidic residues" evidence="5">
    <location>
        <begin position="895"/>
        <end position="917"/>
    </location>
</feature>
<evidence type="ECO:0000256" key="3">
    <source>
        <dbReference type="ARBA" id="ARBA00022989"/>
    </source>
</evidence>
<feature type="transmembrane region" description="Helical" evidence="6">
    <location>
        <begin position="1046"/>
        <end position="1063"/>
    </location>
</feature>
<evidence type="ECO:0000256" key="6">
    <source>
        <dbReference type="SAM" id="Phobius"/>
    </source>
</evidence>
<dbReference type="PANTHER" id="PTHR47804:SF3">
    <property type="entry name" value="PROTEIN BRE4"/>
    <property type="match status" value="1"/>
</dbReference>
<feature type="region of interest" description="Disordered" evidence="5">
    <location>
        <begin position="558"/>
        <end position="591"/>
    </location>
</feature>
<comment type="caution">
    <text evidence="10">The sequence shown here is derived from an EMBL/GenBank/DDBJ whole genome shotgun (WGS) entry which is preliminary data.</text>
</comment>
<feature type="region of interest" description="Disordered" evidence="5">
    <location>
        <begin position="1"/>
        <end position="130"/>
    </location>
</feature>
<evidence type="ECO:0000256" key="1">
    <source>
        <dbReference type="ARBA" id="ARBA00004141"/>
    </source>
</evidence>
<dbReference type="Proteomes" id="UP000242180">
    <property type="component" value="Unassembled WGS sequence"/>
</dbReference>
<reference evidence="10 11" key="1">
    <citation type="submission" date="2016-07" db="EMBL/GenBank/DDBJ databases">
        <title>Pervasive Adenine N6-methylation of Active Genes in Fungi.</title>
        <authorList>
            <consortium name="DOE Joint Genome Institute"/>
            <person name="Mondo S.J."/>
            <person name="Dannebaum R.O."/>
            <person name="Kuo R.C."/>
            <person name="Labutti K."/>
            <person name="Haridas S."/>
            <person name="Kuo A."/>
            <person name="Salamov A."/>
            <person name="Ahrendt S.R."/>
            <person name="Lipzen A."/>
            <person name="Sullivan W."/>
            <person name="Andreopoulos W.B."/>
            <person name="Clum A."/>
            <person name="Lindquist E."/>
            <person name="Daum C."/>
            <person name="Ramamoorthy G.K."/>
            <person name="Gryganskyi A."/>
            <person name="Culley D."/>
            <person name="Magnuson J.K."/>
            <person name="James T.Y."/>
            <person name="O'Malley M.A."/>
            <person name="Stajich J.E."/>
            <person name="Spatafora J.W."/>
            <person name="Visel A."/>
            <person name="Grigoriev I.V."/>
        </authorList>
    </citation>
    <scope>NUCLEOTIDE SEQUENCE [LARGE SCALE GENOMIC DNA]</scope>
    <source>
        <strain evidence="10 11">NRRL 2496</strain>
    </source>
</reference>
<dbReference type="Pfam" id="PF10337">
    <property type="entry name" value="ArAE_2_N"/>
    <property type="match status" value="1"/>
</dbReference>
<evidence type="ECO:0000259" key="9">
    <source>
        <dbReference type="Pfam" id="PF13515"/>
    </source>
</evidence>
<feature type="transmembrane region" description="Helical" evidence="6">
    <location>
        <begin position="231"/>
        <end position="256"/>
    </location>
</feature>
<feature type="region of interest" description="Disordered" evidence="5">
    <location>
        <begin position="509"/>
        <end position="545"/>
    </location>
</feature>
<comment type="subcellular location">
    <subcellularLocation>
        <location evidence="1">Membrane</location>
        <topology evidence="1">Multi-pass membrane protein</topology>
    </subcellularLocation>
</comment>
<keyword evidence="2 6" id="KW-0812">Transmembrane</keyword>
<feature type="domain" description="DUF2421" evidence="7">
    <location>
        <begin position="1099"/>
        <end position="1266"/>
    </location>
</feature>
<keyword evidence="11" id="KW-1185">Reference proteome</keyword>
<dbReference type="Pfam" id="PF10334">
    <property type="entry name" value="BRE4"/>
    <property type="match status" value="1"/>
</dbReference>
<gene>
    <name evidence="10" type="ORF">BCR43DRAFT_464106</name>
</gene>
<dbReference type="PRINTS" id="PR02047">
    <property type="entry name" value="BREFELDNASP4"/>
</dbReference>
<feature type="compositionally biased region" description="Basic residues" evidence="5">
    <location>
        <begin position="568"/>
        <end position="583"/>
    </location>
</feature>
<evidence type="ECO:0000313" key="11">
    <source>
        <dbReference type="Proteomes" id="UP000242180"/>
    </source>
</evidence>
<dbReference type="Pfam" id="PF13515">
    <property type="entry name" value="FUSC_2"/>
    <property type="match status" value="1"/>
</dbReference>
<keyword evidence="4 6" id="KW-0472">Membrane</keyword>
<feature type="domain" description="Putative ER transporter 6TM N-terminal" evidence="8">
    <location>
        <begin position="249"/>
        <end position="450"/>
    </location>
</feature>
<feature type="transmembrane region" description="Helical" evidence="6">
    <location>
        <begin position="995"/>
        <end position="1013"/>
    </location>
</feature>
<feature type="transmembrane region" description="Helical" evidence="6">
    <location>
        <begin position="944"/>
        <end position="961"/>
    </location>
</feature>
<dbReference type="FunCoup" id="A0A1X2H2T0">
    <property type="interactions" value="18"/>
</dbReference>
<proteinExistence type="predicted"/>
<evidence type="ECO:0000256" key="4">
    <source>
        <dbReference type="ARBA" id="ARBA00023136"/>
    </source>
</evidence>
<evidence type="ECO:0000259" key="8">
    <source>
        <dbReference type="Pfam" id="PF10337"/>
    </source>
</evidence>
<feature type="region of interest" description="Disordered" evidence="5">
    <location>
        <begin position="811"/>
        <end position="917"/>
    </location>
</feature>
<protein>
    <recommendedName>
        <fullName evidence="12">ER transporter 6TM N-terminal domain-containing protein</fullName>
    </recommendedName>
</protein>
<evidence type="ECO:0000256" key="2">
    <source>
        <dbReference type="ARBA" id="ARBA00022692"/>
    </source>
</evidence>
<feature type="transmembrane region" description="Helical" evidence="6">
    <location>
        <begin position="1075"/>
        <end position="1096"/>
    </location>
</feature>
<feature type="domain" description="Integral membrane bound transporter" evidence="9">
    <location>
        <begin position="967"/>
        <end position="1090"/>
    </location>
</feature>
<dbReference type="InterPro" id="IPR018823">
    <property type="entry name" value="ArAE_2_N"/>
</dbReference>
<dbReference type="InterPro" id="IPR023244">
    <property type="entry name" value="Brefeldin_A-sensitivity_4"/>
</dbReference>
<feature type="compositionally biased region" description="Polar residues" evidence="5">
    <location>
        <begin position="51"/>
        <end position="63"/>
    </location>
</feature>
<evidence type="ECO:0008006" key="12">
    <source>
        <dbReference type="Google" id="ProtNLM"/>
    </source>
</evidence>
<feature type="transmembrane region" description="Helical" evidence="6">
    <location>
        <begin position="202"/>
        <end position="219"/>
    </location>
</feature>